<proteinExistence type="predicted"/>
<sequence>MIRQDDALLRDMGIDHLPGEKVFCEDLERFGKGAVLGGMHQIIAHSTRKILTRVEPEDIQLPHGFIPLFGDESLLEGSPRREGTKYITDKGNGLMWGAWMLGPMIAVRHLCAEGEGERRALDPSLDDVLDRVVTPLQ</sequence>
<evidence type="ECO:0000313" key="1">
    <source>
        <dbReference type="EMBL" id="VGO18143.1"/>
    </source>
</evidence>
<dbReference type="AlphaFoldDB" id="A0A6C2UE54"/>
<protein>
    <submittedName>
        <fullName evidence="1">Uncharacterized protein</fullName>
    </submittedName>
</protein>
<gene>
    <name evidence="1" type="ORF">SCARR_00194</name>
</gene>
<dbReference type="Proteomes" id="UP000346198">
    <property type="component" value="Unassembled WGS sequence"/>
</dbReference>
<evidence type="ECO:0000313" key="2">
    <source>
        <dbReference type="Proteomes" id="UP000346198"/>
    </source>
</evidence>
<dbReference type="RefSeq" id="WP_136059660.1">
    <property type="nucleotide sequence ID" value="NZ_CAAHFH010000001.1"/>
</dbReference>
<name>A0A6C2UE54_9BACT</name>
<reference evidence="1 2" key="1">
    <citation type="submission" date="2019-04" db="EMBL/GenBank/DDBJ databases">
        <authorList>
            <person name="Van Vliet M D."/>
        </authorList>
    </citation>
    <scope>NUCLEOTIDE SEQUENCE [LARGE SCALE GENOMIC DNA]</scope>
    <source>
        <strain evidence="1 2">F21</strain>
    </source>
</reference>
<dbReference type="EMBL" id="CAAHFH010000001">
    <property type="protein sequence ID" value="VGO18143.1"/>
    <property type="molecule type" value="Genomic_DNA"/>
</dbReference>
<accession>A0A6C2UE54</accession>
<organism evidence="1 2">
    <name type="scientific">Pontiella sulfatireligans</name>
    <dbReference type="NCBI Taxonomy" id="2750658"/>
    <lineage>
        <taxon>Bacteria</taxon>
        <taxon>Pseudomonadati</taxon>
        <taxon>Kiritimatiellota</taxon>
        <taxon>Kiritimatiellia</taxon>
        <taxon>Kiritimatiellales</taxon>
        <taxon>Pontiellaceae</taxon>
        <taxon>Pontiella</taxon>
    </lineage>
</organism>
<keyword evidence="2" id="KW-1185">Reference proteome</keyword>